<dbReference type="PROSITE" id="PS50893">
    <property type="entry name" value="ABC_TRANSPORTER_2"/>
    <property type="match status" value="1"/>
</dbReference>
<dbReference type="Pfam" id="PF00005">
    <property type="entry name" value="ABC_tran"/>
    <property type="match status" value="1"/>
</dbReference>
<dbReference type="SUPFAM" id="SSF52540">
    <property type="entry name" value="P-loop containing nucleoside triphosphate hydrolases"/>
    <property type="match status" value="1"/>
</dbReference>
<dbReference type="Gene3D" id="3.40.50.300">
    <property type="entry name" value="P-loop containing nucleotide triphosphate hydrolases"/>
    <property type="match status" value="1"/>
</dbReference>
<evidence type="ECO:0000259" key="4">
    <source>
        <dbReference type="PROSITE" id="PS50893"/>
    </source>
</evidence>
<name>A0AAN2PKG3_9BACI</name>
<gene>
    <name evidence="5" type="ORF">BN1180_04517</name>
</gene>
<dbReference type="RefSeq" id="WP_048679474.1">
    <property type="nucleotide sequence ID" value="NZ_CCXW01000001.1"/>
</dbReference>
<organism evidence="5 6">
    <name type="scientific">Peribacillus simplex</name>
    <dbReference type="NCBI Taxonomy" id="1478"/>
    <lineage>
        <taxon>Bacteria</taxon>
        <taxon>Bacillati</taxon>
        <taxon>Bacillota</taxon>
        <taxon>Bacilli</taxon>
        <taxon>Bacillales</taxon>
        <taxon>Bacillaceae</taxon>
        <taxon>Peribacillus</taxon>
    </lineage>
</organism>
<reference evidence="5 6" key="1">
    <citation type="journal article" date="2014" name="Genome Announc.">
        <title>Genome Sequence of Bacillus simplex Strain P558, Isolated from a Human Fecal Sample.</title>
        <authorList>
            <person name="Croce O."/>
            <person name="Hugon P."/>
            <person name="Lagier J.C."/>
            <person name="Bibi F."/>
            <person name="Robert C."/>
            <person name="Azhar E.I."/>
            <person name="Raoult D."/>
            <person name="Fournier P.E."/>
        </authorList>
    </citation>
    <scope>NUCLEOTIDE SEQUENCE [LARGE SCALE GENOMIC DNA]</scope>
    <source>
        <strain evidence="5 6">P558</strain>
    </source>
</reference>
<dbReference type="EMBL" id="CCXW01000001">
    <property type="protein sequence ID" value="CEG34320.1"/>
    <property type="molecule type" value="Genomic_DNA"/>
</dbReference>
<dbReference type="NCBIfam" id="NF010068">
    <property type="entry name" value="PRK13548.1"/>
    <property type="match status" value="1"/>
</dbReference>
<evidence type="ECO:0000256" key="3">
    <source>
        <dbReference type="ARBA" id="ARBA00022840"/>
    </source>
</evidence>
<dbReference type="AlphaFoldDB" id="A0AAN2PKG3"/>
<keyword evidence="6" id="KW-1185">Reference proteome</keyword>
<feature type="domain" description="ABC transporter" evidence="4">
    <location>
        <begin position="3"/>
        <end position="235"/>
    </location>
</feature>
<dbReference type="SMART" id="SM00382">
    <property type="entry name" value="AAA"/>
    <property type="match status" value="1"/>
</dbReference>
<evidence type="ECO:0000313" key="6">
    <source>
        <dbReference type="Proteomes" id="UP000182110"/>
    </source>
</evidence>
<dbReference type="InterPro" id="IPR017871">
    <property type="entry name" value="ABC_transporter-like_CS"/>
</dbReference>
<evidence type="ECO:0000256" key="1">
    <source>
        <dbReference type="ARBA" id="ARBA00022448"/>
    </source>
</evidence>
<dbReference type="GO" id="GO:0005524">
    <property type="term" value="F:ATP binding"/>
    <property type="evidence" value="ECO:0007669"/>
    <property type="project" value="UniProtKB-KW"/>
</dbReference>
<dbReference type="Proteomes" id="UP000182110">
    <property type="component" value="Unassembled WGS sequence"/>
</dbReference>
<dbReference type="GO" id="GO:0016887">
    <property type="term" value="F:ATP hydrolysis activity"/>
    <property type="evidence" value="ECO:0007669"/>
    <property type="project" value="InterPro"/>
</dbReference>
<proteinExistence type="predicted"/>
<keyword evidence="2" id="KW-0547">Nucleotide-binding</keyword>
<keyword evidence="3" id="KW-0067">ATP-binding</keyword>
<keyword evidence="1" id="KW-0813">Transport</keyword>
<dbReference type="InterPro" id="IPR003593">
    <property type="entry name" value="AAA+_ATPase"/>
</dbReference>
<evidence type="ECO:0000313" key="5">
    <source>
        <dbReference type="EMBL" id="CEG34320.1"/>
    </source>
</evidence>
<dbReference type="PANTHER" id="PTHR42794">
    <property type="entry name" value="HEMIN IMPORT ATP-BINDING PROTEIN HMUV"/>
    <property type="match status" value="1"/>
</dbReference>
<comment type="caution">
    <text evidence="5">The sequence shown here is derived from an EMBL/GenBank/DDBJ whole genome shotgun (WGS) entry which is preliminary data.</text>
</comment>
<accession>A0AAN2PKG3</accession>
<protein>
    <submittedName>
        <fullName evidence="5">ABC transporter-like protein</fullName>
    </submittedName>
</protein>
<dbReference type="PROSITE" id="PS00211">
    <property type="entry name" value="ABC_TRANSPORTER_1"/>
    <property type="match status" value="1"/>
</dbReference>
<evidence type="ECO:0000256" key="2">
    <source>
        <dbReference type="ARBA" id="ARBA00022741"/>
    </source>
</evidence>
<sequence length="255" mass="28633">MKLAIEEVSYSILDTPIIEDISLHIKTGQFVGLIGPNGSGKSTLLKNASRILEPHTGSVHLDGRDLYRLTQKQTAREMAVVSQETSLTFDFSVQEMVWMGRHPHKRLFQGDTEKDRRIVNHALARVEMNGFEERSFMSLSGGEKQRVLIARALAQEANIIILDEPTNHLDIRHQLQLLDLVKKLDVTVLTALHDINLAAMYCDYIYVIQNGQVITSGTPEAVLTTTMIRNVFGVETEIGIHPVTEKTHITFLAHI</sequence>
<dbReference type="PANTHER" id="PTHR42794:SF2">
    <property type="entry name" value="ABC TRANSPORTER ATP-BINDING PROTEIN"/>
    <property type="match status" value="1"/>
</dbReference>
<dbReference type="InterPro" id="IPR003439">
    <property type="entry name" value="ABC_transporter-like_ATP-bd"/>
</dbReference>
<dbReference type="FunFam" id="3.40.50.300:FF:000134">
    <property type="entry name" value="Iron-enterobactin ABC transporter ATP-binding protein"/>
    <property type="match status" value="1"/>
</dbReference>
<dbReference type="CDD" id="cd03214">
    <property type="entry name" value="ABC_Iron-Siderophores_B12_Hemin"/>
    <property type="match status" value="1"/>
</dbReference>
<dbReference type="InterPro" id="IPR027417">
    <property type="entry name" value="P-loop_NTPase"/>
</dbReference>